<comment type="caution">
    <text evidence="1">The sequence shown here is derived from an EMBL/GenBank/DDBJ whole genome shotgun (WGS) entry which is preliminary data.</text>
</comment>
<gene>
    <name evidence="1" type="ORF">LOY88_001915</name>
</gene>
<reference evidence="1" key="1">
    <citation type="journal article" date="2022" name="bioRxiv">
        <title>Population genetic analysis of Ophidiomyces ophidiicola, the causative agent of snake fungal disease, indicates recent introductions to the USA.</title>
        <authorList>
            <person name="Ladner J.T."/>
            <person name="Palmer J.M."/>
            <person name="Ettinger C.L."/>
            <person name="Stajich J.E."/>
            <person name="Farrell T.M."/>
            <person name="Glorioso B.M."/>
            <person name="Lawson B."/>
            <person name="Price S.J."/>
            <person name="Stengle A.G."/>
            <person name="Grear D.A."/>
            <person name="Lorch J.M."/>
        </authorList>
    </citation>
    <scope>NUCLEOTIDE SEQUENCE</scope>
    <source>
        <strain evidence="1">NWHC 24266-5</strain>
    </source>
</reference>
<sequence>MPRESSLPPNPPPPPPPAAPPAQDPPNHHPQPQEQKDQHQHQQHPPGAKPWLGPAPRVEPKGVYLFIWDTGAKGKFHWGLFVAQSESSGVLFHQLPIGKYWQLLKAHEDVLTSEGLLAGLKVGELDDIGAEWLAAVEVCIRAATVDPRTGLSCRSWALAALYELANGGFIWLDPEWPKIRIVEEEALRLAHDALAVGMQIISQSQLTGP</sequence>
<accession>A0ACB8V0U7</accession>
<dbReference type="EMBL" id="JALBCA010000021">
    <property type="protein sequence ID" value="KAI2389896.1"/>
    <property type="molecule type" value="Genomic_DNA"/>
</dbReference>
<protein>
    <submittedName>
        <fullName evidence="1">Uncharacterized protein</fullName>
    </submittedName>
</protein>
<proteinExistence type="predicted"/>
<name>A0ACB8V0U7_9EURO</name>
<organism evidence="1">
    <name type="scientific">Ophidiomyces ophidiicola</name>
    <dbReference type="NCBI Taxonomy" id="1387563"/>
    <lineage>
        <taxon>Eukaryota</taxon>
        <taxon>Fungi</taxon>
        <taxon>Dikarya</taxon>
        <taxon>Ascomycota</taxon>
        <taxon>Pezizomycotina</taxon>
        <taxon>Eurotiomycetes</taxon>
        <taxon>Eurotiomycetidae</taxon>
        <taxon>Onygenales</taxon>
        <taxon>Onygenaceae</taxon>
        <taxon>Ophidiomyces</taxon>
    </lineage>
</organism>
<evidence type="ECO:0000313" key="1">
    <source>
        <dbReference type="EMBL" id="KAI2389896.1"/>
    </source>
</evidence>